<evidence type="ECO:0000313" key="1">
    <source>
        <dbReference type="EMBL" id="OHS97547.1"/>
    </source>
</evidence>
<accession>A0A1J4JJ12</accession>
<dbReference type="Proteomes" id="UP000179807">
    <property type="component" value="Unassembled WGS sequence"/>
</dbReference>
<comment type="caution">
    <text evidence="1">The sequence shown here is derived from an EMBL/GenBank/DDBJ whole genome shotgun (WGS) entry which is preliminary data.</text>
</comment>
<evidence type="ECO:0000313" key="2">
    <source>
        <dbReference type="Proteomes" id="UP000179807"/>
    </source>
</evidence>
<proteinExistence type="predicted"/>
<dbReference type="VEuPathDB" id="TrichDB:TRFO_36241"/>
<dbReference type="GeneID" id="94845410"/>
<organism evidence="1 2">
    <name type="scientific">Tritrichomonas foetus</name>
    <dbReference type="NCBI Taxonomy" id="1144522"/>
    <lineage>
        <taxon>Eukaryota</taxon>
        <taxon>Metamonada</taxon>
        <taxon>Parabasalia</taxon>
        <taxon>Tritrichomonadida</taxon>
        <taxon>Tritrichomonadidae</taxon>
        <taxon>Tritrichomonas</taxon>
    </lineage>
</organism>
<name>A0A1J4JJ12_9EUKA</name>
<dbReference type="AlphaFoldDB" id="A0A1J4JJ12"/>
<reference evidence="1" key="1">
    <citation type="submission" date="2016-10" db="EMBL/GenBank/DDBJ databases">
        <authorList>
            <person name="Benchimol M."/>
            <person name="Almeida L.G."/>
            <person name="Vasconcelos A.T."/>
            <person name="Perreira-Neves A."/>
            <person name="Rosa I.A."/>
            <person name="Tasca T."/>
            <person name="Bogo M.R."/>
            <person name="de Souza W."/>
        </authorList>
    </citation>
    <scope>NUCLEOTIDE SEQUENCE [LARGE SCALE GENOMIC DNA]</scope>
    <source>
        <strain evidence="1">K</strain>
    </source>
</reference>
<dbReference type="EMBL" id="MLAK01001109">
    <property type="protein sequence ID" value="OHS97547.1"/>
    <property type="molecule type" value="Genomic_DNA"/>
</dbReference>
<dbReference type="RefSeq" id="XP_068350684.1">
    <property type="nucleotide sequence ID" value="XM_068510706.1"/>
</dbReference>
<keyword evidence="2" id="KW-1185">Reference proteome</keyword>
<gene>
    <name evidence="1" type="ORF">TRFO_36241</name>
</gene>
<protein>
    <submittedName>
        <fullName evidence="1">Uncharacterized protein</fullName>
    </submittedName>
</protein>
<sequence length="166" mass="19208">MEESLNRVKAEINLAENNFNHCISKLKEYASKWSAIQLSFSDFQNDLSSFQDFPDLRSRLELSQLSACDSIISEMTRQLVLYDLTLTKNRSFFLKTKKQFESKPKEEAWSFPPTVNFLPDLIIQISSLLDETFNKVESRKLAIYKLTNEEESIGPESLERLINSIA</sequence>